<organism evidence="2 3">
    <name type="scientific">Glomus cerebriforme</name>
    <dbReference type="NCBI Taxonomy" id="658196"/>
    <lineage>
        <taxon>Eukaryota</taxon>
        <taxon>Fungi</taxon>
        <taxon>Fungi incertae sedis</taxon>
        <taxon>Mucoromycota</taxon>
        <taxon>Glomeromycotina</taxon>
        <taxon>Glomeromycetes</taxon>
        <taxon>Glomerales</taxon>
        <taxon>Glomeraceae</taxon>
        <taxon>Glomus</taxon>
    </lineage>
</organism>
<sequence length="247" mass="27697">MCEFASKTLDVGHISVDFSIPLFKNTFDANEEFHKKATLWTLEKVLMVYSQEADTSSSLGAIPEGQTWYICSKGIINYISYMMRVVKTSEAAIVGFGINEVENLPKQYNKEGLLTFIANYTNIQALIDPNRPIVYYRQELSCATEPVQDCNKRAVPPLTVSDILCLGIINPNSYETKFSASISFDQNAAQPVLTIPPLSNNSNISPPSPTNPVEAYSTFVNIANRLEIINFRYLLILSWLFISIFII</sequence>
<dbReference type="OrthoDB" id="2418851at2759"/>
<keyword evidence="1" id="KW-0812">Transmembrane</keyword>
<dbReference type="Proteomes" id="UP000265703">
    <property type="component" value="Unassembled WGS sequence"/>
</dbReference>
<proteinExistence type="predicted"/>
<gene>
    <name evidence="2" type="ORF">C1645_840065</name>
</gene>
<comment type="caution">
    <text evidence="2">The sequence shown here is derived from an EMBL/GenBank/DDBJ whole genome shotgun (WGS) entry which is preliminary data.</text>
</comment>
<dbReference type="EMBL" id="QKYT01001173">
    <property type="protein sequence ID" value="RIA79725.1"/>
    <property type="molecule type" value="Genomic_DNA"/>
</dbReference>
<feature type="transmembrane region" description="Helical" evidence="1">
    <location>
        <begin position="228"/>
        <end position="246"/>
    </location>
</feature>
<reference evidence="2 3" key="1">
    <citation type="submission" date="2018-06" db="EMBL/GenBank/DDBJ databases">
        <title>Comparative genomics reveals the genomic features of Rhizophagus irregularis, R. cerebriforme, R. diaphanum and Gigaspora rosea, and their symbiotic lifestyle signature.</title>
        <authorList>
            <person name="Morin E."/>
            <person name="San Clemente H."/>
            <person name="Chen E.C.H."/>
            <person name="De La Providencia I."/>
            <person name="Hainaut M."/>
            <person name="Kuo A."/>
            <person name="Kohler A."/>
            <person name="Murat C."/>
            <person name="Tang N."/>
            <person name="Roy S."/>
            <person name="Loubradou J."/>
            <person name="Henrissat B."/>
            <person name="Grigoriev I.V."/>
            <person name="Corradi N."/>
            <person name="Roux C."/>
            <person name="Martin F.M."/>
        </authorList>
    </citation>
    <scope>NUCLEOTIDE SEQUENCE [LARGE SCALE GENOMIC DNA]</scope>
    <source>
        <strain evidence="2 3">DAOM 227022</strain>
    </source>
</reference>
<dbReference type="AlphaFoldDB" id="A0A397S5W9"/>
<accession>A0A397S5W9</accession>
<evidence type="ECO:0000256" key="1">
    <source>
        <dbReference type="SAM" id="Phobius"/>
    </source>
</evidence>
<evidence type="ECO:0000313" key="3">
    <source>
        <dbReference type="Proteomes" id="UP000265703"/>
    </source>
</evidence>
<keyword evidence="1" id="KW-1133">Transmembrane helix</keyword>
<name>A0A397S5W9_9GLOM</name>
<evidence type="ECO:0000313" key="2">
    <source>
        <dbReference type="EMBL" id="RIA79725.1"/>
    </source>
</evidence>
<keyword evidence="1" id="KW-0472">Membrane</keyword>
<protein>
    <submittedName>
        <fullName evidence="2">Uncharacterized protein</fullName>
    </submittedName>
</protein>
<keyword evidence="3" id="KW-1185">Reference proteome</keyword>